<evidence type="ECO:0000256" key="9">
    <source>
        <dbReference type="ARBA" id="ARBA00023002"/>
    </source>
</evidence>
<keyword evidence="10" id="KW-0496">Mitochondrion</keyword>
<comment type="catalytic activity">
    <reaction evidence="11">
        <text>a quinone + sn-glycerol 3-phosphate = dihydroxyacetone phosphate + a quinol</text>
        <dbReference type="Rhea" id="RHEA:18977"/>
        <dbReference type="ChEBI" id="CHEBI:24646"/>
        <dbReference type="ChEBI" id="CHEBI:57597"/>
        <dbReference type="ChEBI" id="CHEBI:57642"/>
        <dbReference type="ChEBI" id="CHEBI:132124"/>
        <dbReference type="EC" id="1.1.5.3"/>
    </reaction>
</comment>
<evidence type="ECO:0000256" key="7">
    <source>
        <dbReference type="ARBA" id="ARBA00022827"/>
    </source>
</evidence>
<dbReference type="EC" id="1.1.5.3" evidence="5 11"/>
<dbReference type="GO" id="GO:0004368">
    <property type="term" value="F:glycerol-3-phosphate dehydrogenase (quinone) activity"/>
    <property type="evidence" value="ECO:0007669"/>
    <property type="project" value="UniProtKB-EC"/>
</dbReference>
<evidence type="ECO:0000256" key="1">
    <source>
        <dbReference type="ARBA" id="ARBA00001974"/>
    </source>
</evidence>
<comment type="subcellular location">
    <subcellularLocation>
        <location evidence="2">Mitochondrion</location>
    </subcellularLocation>
</comment>
<reference evidence="14" key="1">
    <citation type="submission" date="2014-05" db="EMBL/GenBank/DDBJ databases">
        <title>The transcriptome of the halophilic microalga Tetraselmis sp. GSL018 isolated from the Great Salt Lake, Utah.</title>
        <authorList>
            <person name="Jinkerson R.E."/>
            <person name="D'Adamo S."/>
            <person name="Posewitz M.C."/>
        </authorList>
    </citation>
    <scope>NUCLEOTIDE SEQUENCE</scope>
    <source>
        <strain evidence="14">GSL018</strain>
    </source>
</reference>
<evidence type="ECO:0000256" key="11">
    <source>
        <dbReference type="RuleBase" id="RU361217"/>
    </source>
</evidence>
<comment type="cofactor">
    <cofactor evidence="1 11">
        <name>FAD</name>
        <dbReference type="ChEBI" id="CHEBI:57692"/>
    </cofactor>
</comment>
<dbReference type="AlphaFoldDB" id="A0A061QTW3"/>
<dbReference type="InterPro" id="IPR006076">
    <property type="entry name" value="FAD-dep_OxRdtase"/>
</dbReference>
<evidence type="ECO:0000256" key="6">
    <source>
        <dbReference type="ARBA" id="ARBA00022630"/>
    </source>
</evidence>
<dbReference type="GO" id="GO:0006072">
    <property type="term" value="P:glycerol-3-phosphate metabolic process"/>
    <property type="evidence" value="ECO:0007669"/>
    <property type="project" value="UniProtKB-UniRule"/>
</dbReference>
<keyword evidence="9 11" id="KW-0560">Oxidoreductase</keyword>
<dbReference type="Gene3D" id="1.10.8.870">
    <property type="entry name" value="Alpha-glycerophosphate oxidase, cap domain"/>
    <property type="match status" value="1"/>
</dbReference>
<feature type="domain" description="FAD dependent oxidoreductase" evidence="12">
    <location>
        <begin position="75"/>
        <end position="445"/>
    </location>
</feature>
<protein>
    <recommendedName>
        <fullName evidence="5 11">Glycerol-3-phosphate dehydrogenase</fullName>
        <ecNumber evidence="5 11">1.1.5.3</ecNumber>
    </recommendedName>
</protein>
<dbReference type="SUPFAM" id="SSF54373">
    <property type="entry name" value="FAD-linked reductases, C-terminal domain"/>
    <property type="match status" value="1"/>
</dbReference>
<dbReference type="FunFam" id="1.10.8.870:FF:000004">
    <property type="entry name" value="Glycerol-3-phosphate dehydrogenase"/>
    <property type="match status" value="1"/>
</dbReference>
<evidence type="ECO:0000256" key="2">
    <source>
        <dbReference type="ARBA" id="ARBA00004173"/>
    </source>
</evidence>
<keyword evidence="7" id="KW-0274">FAD</keyword>
<dbReference type="PRINTS" id="PR01001">
    <property type="entry name" value="FADG3PDH"/>
</dbReference>
<name>A0A061QTW3_9CHLO</name>
<dbReference type="Pfam" id="PF01266">
    <property type="entry name" value="DAO"/>
    <property type="match status" value="1"/>
</dbReference>
<evidence type="ECO:0000256" key="10">
    <source>
        <dbReference type="ARBA" id="ARBA00023128"/>
    </source>
</evidence>
<gene>
    <name evidence="14" type="primary">GLPD</name>
    <name evidence="14" type="ORF">TSPGSL018_25227</name>
</gene>
<evidence type="ECO:0000259" key="13">
    <source>
        <dbReference type="Pfam" id="PF16901"/>
    </source>
</evidence>
<dbReference type="PANTHER" id="PTHR11985">
    <property type="entry name" value="GLYCEROL-3-PHOSPHATE DEHYDROGENASE"/>
    <property type="match status" value="1"/>
</dbReference>
<dbReference type="Gene3D" id="3.50.50.60">
    <property type="entry name" value="FAD/NAD(P)-binding domain"/>
    <property type="match status" value="1"/>
</dbReference>
<dbReference type="InterPro" id="IPR031656">
    <property type="entry name" value="DAO_C"/>
</dbReference>
<comment type="similarity">
    <text evidence="4 11">Belongs to the FAD-dependent glycerol-3-phosphate dehydrogenase family.</text>
</comment>
<organism evidence="14">
    <name type="scientific">Tetraselmis sp. GSL018</name>
    <dbReference type="NCBI Taxonomy" id="582737"/>
    <lineage>
        <taxon>Eukaryota</taxon>
        <taxon>Viridiplantae</taxon>
        <taxon>Chlorophyta</taxon>
        <taxon>core chlorophytes</taxon>
        <taxon>Chlorodendrophyceae</taxon>
        <taxon>Chlorodendrales</taxon>
        <taxon>Chlorodendraceae</taxon>
        <taxon>Tetraselmis</taxon>
    </lineage>
</organism>
<dbReference type="PROSITE" id="PS00977">
    <property type="entry name" value="FAD_G3PDH_1"/>
    <property type="match status" value="1"/>
</dbReference>
<dbReference type="PANTHER" id="PTHR11985:SF15">
    <property type="entry name" value="GLYCEROL-3-PHOSPHATE DEHYDROGENASE, MITOCHONDRIAL"/>
    <property type="match status" value="1"/>
</dbReference>
<dbReference type="EMBL" id="GBEZ01025288">
    <property type="protein sequence ID" value="JAC61781.1"/>
    <property type="molecule type" value="Transcribed_RNA"/>
</dbReference>
<dbReference type="SUPFAM" id="SSF51905">
    <property type="entry name" value="FAD/NAD(P)-binding domain"/>
    <property type="match status" value="1"/>
</dbReference>
<feature type="domain" description="Alpha-glycerophosphate oxidase C-terminal" evidence="13">
    <location>
        <begin position="468"/>
        <end position="596"/>
    </location>
</feature>
<accession>A0A061QTW3</accession>
<dbReference type="Gene3D" id="3.30.9.10">
    <property type="entry name" value="D-Amino Acid Oxidase, subunit A, domain 2"/>
    <property type="match status" value="1"/>
</dbReference>
<dbReference type="PROSITE" id="PS00978">
    <property type="entry name" value="FAD_G3PDH_2"/>
    <property type="match status" value="1"/>
</dbReference>
<evidence type="ECO:0000256" key="5">
    <source>
        <dbReference type="ARBA" id="ARBA00013029"/>
    </source>
</evidence>
<dbReference type="Pfam" id="PF16901">
    <property type="entry name" value="DAO_C"/>
    <property type="match status" value="1"/>
</dbReference>
<evidence type="ECO:0000313" key="14">
    <source>
        <dbReference type="EMBL" id="JAC61781.1"/>
    </source>
</evidence>
<dbReference type="InterPro" id="IPR000447">
    <property type="entry name" value="G3P_DH_FAD-dep"/>
</dbReference>
<evidence type="ECO:0000256" key="3">
    <source>
        <dbReference type="ARBA" id="ARBA00005157"/>
    </source>
</evidence>
<dbReference type="GO" id="GO:0005739">
    <property type="term" value="C:mitochondrion"/>
    <property type="evidence" value="ECO:0007669"/>
    <property type="project" value="UniProtKB-SubCell"/>
</dbReference>
<dbReference type="InterPro" id="IPR038299">
    <property type="entry name" value="DAO_C_sf"/>
</dbReference>
<keyword evidence="6 11" id="KW-0285">Flavoprotein</keyword>
<sequence>MSKRYFLPFRAWAPFVAVGGGAAILGLTTGSANRKVVEANSKDHFCSAFDYNKPLPKRQELLEALAGGSRDSPFDILVIGGGATGTGIAVDAASRGLKTALVEREDFGSGTSSRSTKLIHGGVRYLEKAVFGLDVGQLKLVYEALGERTNLLDNAPHLTNALPIMTPCWSWWEVLYYWAGMKAYDLVARGETLEPSKFSSARDALRTFPTLATRTPEGKSLKGVIVYHDGQFNDSRLNVTLACTAAAGGAAVANHAEVEGLLKDSAGRVVGATVRDLESGRRMDVHAKVVVNAAGPFVDGVRAMSDPAAPEMITPSSGVHVVLPDYYSGKTHGIIIPRTRDGRVLFVLPWLQHTVAGTTDAETTLTMCPRPTQEEVDFILDEVKDLLNIEVRQADVLSAWSGIRPLAADPDADEDDTASISRDHVVSVGSDGLVTITGGKWTTYRKMAEEVVDTAVGTGRLPQAGPSGTEHLKLLGAPGWDRAMHARIAQNYTVPHRPGAIDTQVAEHLSHAYGDRALMITRIAEDRKLGRRLVRGHPVIEAEVVYAVQSEYATTAIDFLANRCRLAFLDTAACRQAIPRVVELMGEELKWSRSRRAAEAKAVEELLQTFSPS</sequence>
<evidence type="ECO:0000256" key="8">
    <source>
        <dbReference type="ARBA" id="ARBA00022946"/>
    </source>
</evidence>
<comment type="pathway">
    <text evidence="3">Polyol metabolism; glycerol degradation via glycerol kinase pathway; glycerone phosphate from sn-glycerol 3-phosphate (anaerobic route): step 1/1.</text>
</comment>
<evidence type="ECO:0000256" key="4">
    <source>
        <dbReference type="ARBA" id="ARBA00007330"/>
    </source>
</evidence>
<dbReference type="InterPro" id="IPR036188">
    <property type="entry name" value="FAD/NAD-bd_sf"/>
</dbReference>
<evidence type="ECO:0000259" key="12">
    <source>
        <dbReference type="Pfam" id="PF01266"/>
    </source>
</evidence>
<keyword evidence="8" id="KW-0809">Transit peptide</keyword>
<proteinExistence type="inferred from homology"/>